<dbReference type="Pfam" id="PF01384">
    <property type="entry name" value="PHO4"/>
    <property type="match status" value="1"/>
</dbReference>
<dbReference type="PANTHER" id="PTHR11101:SF80">
    <property type="entry name" value="PHOSPHATE TRANSPORTER"/>
    <property type="match status" value="1"/>
</dbReference>
<keyword evidence="2 6" id="KW-0813">Transport</keyword>
<dbReference type="RefSeq" id="WP_408088071.1">
    <property type="nucleotide sequence ID" value="NZ_JBELPY010000002.1"/>
</dbReference>
<keyword evidence="6" id="KW-0592">Phosphate transport</keyword>
<name>A0ABW8XZK3_9FLAO</name>
<sequence length="380" mass="41395">MDFPILLTVIIALALIFDYINGFHDAANSIATIVSTKVLTPFQAVLWAAVWNFAAFFIAAYIIGEFKIGNTIAKTVNENFITLEVIFSGLIAAIAWNLLTWWFGIPSSSSHTLIGGFLGAALMHAFLMDYHEVVATQPGLGTFATVKEAIMKVTTQDVVKFSKVIPIFLFIFLAPVIGMVISIIITLIIVHIYKKSNPHKADKAFKRLQLASSALFSLGHGLNDAQKVMGIIGAALIYYHVNMLQDPVYLNIAAAERFNYFSEHYMWVPLVSFIAIALGTMSGGWKIIKTMGTKITKVTPLEGVSAETAGAITLFITDHFGIPVSTTHTITGSIIGVGLTKRISAVRWGITVSLLWAWVLTIPISAIVAGATYLVITYFS</sequence>
<keyword evidence="4 6" id="KW-1133">Transmembrane helix</keyword>
<gene>
    <name evidence="7" type="ORF">ABS765_04715</name>
</gene>
<proteinExistence type="inferred from homology"/>
<dbReference type="EMBL" id="JBELPY010000002">
    <property type="protein sequence ID" value="MFL9833331.1"/>
    <property type="molecule type" value="Genomic_DNA"/>
</dbReference>
<evidence type="ECO:0000313" key="8">
    <source>
        <dbReference type="Proteomes" id="UP001629058"/>
    </source>
</evidence>
<organism evidence="7 8">
    <name type="scientific">Chryseobacterium terrae</name>
    <dbReference type="NCBI Taxonomy" id="3163299"/>
    <lineage>
        <taxon>Bacteria</taxon>
        <taxon>Pseudomonadati</taxon>
        <taxon>Bacteroidota</taxon>
        <taxon>Flavobacteriia</taxon>
        <taxon>Flavobacteriales</taxon>
        <taxon>Weeksellaceae</taxon>
        <taxon>Chryseobacterium group</taxon>
        <taxon>Chryseobacterium</taxon>
    </lineage>
</organism>
<keyword evidence="8" id="KW-1185">Reference proteome</keyword>
<accession>A0ABW8XZK3</accession>
<evidence type="ECO:0000256" key="1">
    <source>
        <dbReference type="ARBA" id="ARBA00004141"/>
    </source>
</evidence>
<protein>
    <recommendedName>
        <fullName evidence="6">Phosphate transporter</fullName>
    </recommendedName>
</protein>
<feature type="transmembrane region" description="Helical" evidence="6">
    <location>
        <begin position="46"/>
        <end position="64"/>
    </location>
</feature>
<evidence type="ECO:0000256" key="4">
    <source>
        <dbReference type="ARBA" id="ARBA00022989"/>
    </source>
</evidence>
<evidence type="ECO:0000256" key="6">
    <source>
        <dbReference type="RuleBase" id="RU363058"/>
    </source>
</evidence>
<evidence type="ECO:0000256" key="5">
    <source>
        <dbReference type="ARBA" id="ARBA00023136"/>
    </source>
</evidence>
<feature type="transmembrane region" description="Helical" evidence="6">
    <location>
        <begin position="85"/>
        <end position="103"/>
    </location>
</feature>
<feature type="transmembrane region" description="Helical" evidence="6">
    <location>
        <begin position="266"/>
        <end position="288"/>
    </location>
</feature>
<dbReference type="Proteomes" id="UP001629058">
    <property type="component" value="Unassembled WGS sequence"/>
</dbReference>
<feature type="transmembrane region" description="Helical" evidence="6">
    <location>
        <begin position="214"/>
        <end position="241"/>
    </location>
</feature>
<evidence type="ECO:0000256" key="3">
    <source>
        <dbReference type="ARBA" id="ARBA00022692"/>
    </source>
</evidence>
<comment type="similarity">
    <text evidence="6">Belongs to the inorganic phosphate transporter (PiT) (TC 2.A.20) family.</text>
</comment>
<feature type="transmembrane region" description="Helical" evidence="6">
    <location>
        <begin position="167"/>
        <end position="193"/>
    </location>
</feature>
<comment type="subcellular location">
    <subcellularLocation>
        <location evidence="1 6">Membrane</location>
        <topology evidence="1 6">Multi-pass membrane protein</topology>
    </subcellularLocation>
</comment>
<evidence type="ECO:0000313" key="7">
    <source>
        <dbReference type="EMBL" id="MFL9833331.1"/>
    </source>
</evidence>
<dbReference type="InterPro" id="IPR001204">
    <property type="entry name" value="Phos_transporter"/>
</dbReference>
<feature type="transmembrane region" description="Helical" evidence="6">
    <location>
        <begin position="348"/>
        <end position="376"/>
    </location>
</feature>
<evidence type="ECO:0000256" key="2">
    <source>
        <dbReference type="ARBA" id="ARBA00022448"/>
    </source>
</evidence>
<keyword evidence="3 6" id="KW-0812">Transmembrane</keyword>
<comment type="caution">
    <text evidence="7">The sequence shown here is derived from an EMBL/GenBank/DDBJ whole genome shotgun (WGS) entry which is preliminary data.</text>
</comment>
<keyword evidence="5 6" id="KW-0472">Membrane</keyword>
<reference evidence="7 8" key="1">
    <citation type="submission" date="2024-06" db="EMBL/GenBank/DDBJ databases">
        <authorList>
            <person name="Kaempfer P."/>
            <person name="Viver T."/>
        </authorList>
    </citation>
    <scope>NUCLEOTIDE SEQUENCE [LARGE SCALE GENOMIC DNA]</scope>
    <source>
        <strain evidence="7 8">ST-37</strain>
    </source>
</reference>
<dbReference type="PANTHER" id="PTHR11101">
    <property type="entry name" value="PHOSPHATE TRANSPORTER"/>
    <property type="match status" value="1"/>
</dbReference>